<evidence type="ECO:0000256" key="2">
    <source>
        <dbReference type="SAM" id="Phobius"/>
    </source>
</evidence>
<name>A0ABD0KPU1_9CAEN</name>
<keyword evidence="2" id="KW-1133">Transmembrane helix</keyword>
<feature type="region of interest" description="Disordered" evidence="1">
    <location>
        <begin position="147"/>
        <end position="210"/>
    </location>
</feature>
<feature type="region of interest" description="Disordered" evidence="1">
    <location>
        <begin position="85"/>
        <end position="111"/>
    </location>
</feature>
<sequence length="276" mass="29498">MAAFSGTVMKSVAGLSAILCLLLVAQSKAAPIDAKRTCPADLYWDHGTEKCEHCCDICCHANVKRTYEDCQSYCPAYAKKLADDKADVEKPELSPVDNPGKKPPDDSGGTSTANPGLIVGIVTAALVCSAGVLVALVYRIHKHMRTDGQTPLPTEEQPEDAEPEHEPEPETPGDRPVEEEGQEGPSEGTSSWRLLSPAEPRHAQETSSGQRGPFAMALLGMYTISMAGTFEINIEEIADSDSDNFGSNGHVTPKETRAPIYRGPPTLATSCTTSRV</sequence>
<accession>A0ABD0KPU1</accession>
<dbReference type="Proteomes" id="UP001519460">
    <property type="component" value="Unassembled WGS sequence"/>
</dbReference>
<keyword evidence="5" id="KW-1185">Reference proteome</keyword>
<evidence type="ECO:0000256" key="3">
    <source>
        <dbReference type="SAM" id="SignalP"/>
    </source>
</evidence>
<protein>
    <recommendedName>
        <fullName evidence="6">TNFR-Cys domain-containing protein</fullName>
    </recommendedName>
</protein>
<keyword evidence="2" id="KW-0812">Transmembrane</keyword>
<feature type="chain" id="PRO_5044856041" description="TNFR-Cys domain-containing protein" evidence="3">
    <location>
        <begin position="30"/>
        <end position="276"/>
    </location>
</feature>
<feature type="region of interest" description="Disordered" evidence="1">
    <location>
        <begin position="244"/>
        <end position="276"/>
    </location>
</feature>
<evidence type="ECO:0008006" key="6">
    <source>
        <dbReference type="Google" id="ProtNLM"/>
    </source>
</evidence>
<feature type="signal peptide" evidence="3">
    <location>
        <begin position="1"/>
        <end position="29"/>
    </location>
</feature>
<comment type="caution">
    <text evidence="4">The sequence shown here is derived from an EMBL/GenBank/DDBJ whole genome shotgun (WGS) entry which is preliminary data.</text>
</comment>
<feature type="compositionally biased region" description="Polar residues" evidence="1">
    <location>
        <begin position="267"/>
        <end position="276"/>
    </location>
</feature>
<dbReference type="AlphaFoldDB" id="A0ABD0KPU1"/>
<organism evidence="4 5">
    <name type="scientific">Batillaria attramentaria</name>
    <dbReference type="NCBI Taxonomy" id="370345"/>
    <lineage>
        <taxon>Eukaryota</taxon>
        <taxon>Metazoa</taxon>
        <taxon>Spiralia</taxon>
        <taxon>Lophotrochozoa</taxon>
        <taxon>Mollusca</taxon>
        <taxon>Gastropoda</taxon>
        <taxon>Caenogastropoda</taxon>
        <taxon>Sorbeoconcha</taxon>
        <taxon>Cerithioidea</taxon>
        <taxon>Batillariidae</taxon>
        <taxon>Batillaria</taxon>
    </lineage>
</organism>
<reference evidence="4 5" key="1">
    <citation type="journal article" date="2023" name="Sci. Data">
        <title>Genome assembly of the Korean intertidal mud-creeper Batillaria attramentaria.</title>
        <authorList>
            <person name="Patra A.K."/>
            <person name="Ho P.T."/>
            <person name="Jun S."/>
            <person name="Lee S.J."/>
            <person name="Kim Y."/>
            <person name="Won Y.J."/>
        </authorList>
    </citation>
    <scope>NUCLEOTIDE SEQUENCE [LARGE SCALE GENOMIC DNA]</scope>
    <source>
        <strain evidence="4">Wonlab-2016</strain>
    </source>
</reference>
<feature type="transmembrane region" description="Helical" evidence="2">
    <location>
        <begin position="117"/>
        <end position="138"/>
    </location>
</feature>
<evidence type="ECO:0000313" key="5">
    <source>
        <dbReference type="Proteomes" id="UP001519460"/>
    </source>
</evidence>
<keyword evidence="3" id="KW-0732">Signal</keyword>
<proteinExistence type="predicted"/>
<keyword evidence="2" id="KW-0472">Membrane</keyword>
<feature type="compositionally biased region" description="Basic and acidic residues" evidence="1">
    <location>
        <begin position="164"/>
        <end position="178"/>
    </location>
</feature>
<gene>
    <name evidence="4" type="ORF">BaRGS_00019653</name>
</gene>
<evidence type="ECO:0000256" key="1">
    <source>
        <dbReference type="SAM" id="MobiDB-lite"/>
    </source>
</evidence>
<dbReference type="EMBL" id="JACVVK020000142">
    <property type="protein sequence ID" value="KAK7489139.1"/>
    <property type="molecule type" value="Genomic_DNA"/>
</dbReference>
<evidence type="ECO:0000313" key="4">
    <source>
        <dbReference type="EMBL" id="KAK7489139.1"/>
    </source>
</evidence>